<dbReference type="PANTHER" id="PTHR30471:SF3">
    <property type="entry name" value="UPF0758 PROTEIN YEES-RELATED"/>
    <property type="match status" value="1"/>
</dbReference>
<feature type="domain" description="MPN" evidence="7">
    <location>
        <begin position="77"/>
        <end position="200"/>
    </location>
</feature>
<dbReference type="KEGG" id="ahb:bsdtb5_08360"/>
<dbReference type="InterPro" id="IPR025657">
    <property type="entry name" value="RadC_JAB"/>
</dbReference>
<dbReference type="RefSeq" id="WP_271714812.1">
    <property type="nucleotide sequence ID" value="NZ_AP024169.1"/>
</dbReference>
<evidence type="ECO:0000256" key="3">
    <source>
        <dbReference type="ARBA" id="ARBA00022723"/>
    </source>
</evidence>
<dbReference type="InterPro" id="IPR037518">
    <property type="entry name" value="MPN"/>
</dbReference>
<keyword evidence="3" id="KW-0479">Metal-binding</keyword>
<keyword evidence="5" id="KW-0862">Zinc</keyword>
<reference evidence="8 9" key="1">
    <citation type="submission" date="2020-11" db="EMBL/GenBank/DDBJ databases">
        <title>Draft genome sequencing of a Lachnospiraceae strain isolated from anoxic soil subjected to BSD treatment.</title>
        <authorList>
            <person name="Uek A."/>
            <person name="Tonouchi A."/>
        </authorList>
    </citation>
    <scope>NUCLEOTIDE SEQUENCE [LARGE SCALE GENOMIC DNA]</scope>
    <source>
        <strain evidence="8 9">TB5</strain>
    </source>
</reference>
<protein>
    <recommendedName>
        <fullName evidence="7">MPN domain-containing protein</fullName>
    </recommendedName>
</protein>
<dbReference type="Gene3D" id="3.40.140.10">
    <property type="entry name" value="Cytidine Deaminase, domain 2"/>
    <property type="match status" value="1"/>
</dbReference>
<keyword evidence="6" id="KW-0482">Metalloprotease</keyword>
<evidence type="ECO:0000256" key="4">
    <source>
        <dbReference type="ARBA" id="ARBA00022801"/>
    </source>
</evidence>
<keyword evidence="9" id="KW-1185">Reference proteome</keyword>
<dbReference type="InterPro" id="IPR001405">
    <property type="entry name" value="UPF0758"/>
</dbReference>
<dbReference type="PROSITE" id="PS50249">
    <property type="entry name" value="MPN"/>
    <property type="match status" value="1"/>
</dbReference>
<dbReference type="EMBL" id="AP024169">
    <property type="protein sequence ID" value="BCN29541.1"/>
    <property type="molecule type" value="Genomic_DNA"/>
</dbReference>
<gene>
    <name evidence="8" type="ORF">bsdtb5_08360</name>
</gene>
<evidence type="ECO:0000313" key="9">
    <source>
        <dbReference type="Proteomes" id="UP000595897"/>
    </source>
</evidence>
<comment type="similarity">
    <text evidence="1">Belongs to the UPF0758 family.</text>
</comment>
<evidence type="ECO:0000256" key="5">
    <source>
        <dbReference type="ARBA" id="ARBA00022833"/>
    </source>
</evidence>
<evidence type="ECO:0000256" key="6">
    <source>
        <dbReference type="ARBA" id="ARBA00023049"/>
    </source>
</evidence>
<organism evidence="8 9">
    <name type="scientific">Anaeromicropila herbilytica</name>
    <dbReference type="NCBI Taxonomy" id="2785025"/>
    <lineage>
        <taxon>Bacteria</taxon>
        <taxon>Bacillati</taxon>
        <taxon>Bacillota</taxon>
        <taxon>Clostridia</taxon>
        <taxon>Lachnospirales</taxon>
        <taxon>Lachnospiraceae</taxon>
        <taxon>Anaeromicropila</taxon>
    </lineage>
</organism>
<dbReference type="AlphaFoldDB" id="A0A7R7IC65"/>
<dbReference type="GO" id="GO:0006508">
    <property type="term" value="P:proteolysis"/>
    <property type="evidence" value="ECO:0007669"/>
    <property type="project" value="UniProtKB-KW"/>
</dbReference>
<evidence type="ECO:0000259" key="7">
    <source>
        <dbReference type="PROSITE" id="PS50249"/>
    </source>
</evidence>
<evidence type="ECO:0000256" key="1">
    <source>
        <dbReference type="ARBA" id="ARBA00010243"/>
    </source>
</evidence>
<dbReference type="Pfam" id="PF04002">
    <property type="entry name" value="RadC"/>
    <property type="match status" value="1"/>
</dbReference>
<name>A0A7R7IC65_9FIRM</name>
<keyword evidence="4" id="KW-0378">Hydrolase</keyword>
<proteinExistence type="inferred from homology"/>
<evidence type="ECO:0000256" key="2">
    <source>
        <dbReference type="ARBA" id="ARBA00022670"/>
    </source>
</evidence>
<dbReference type="Proteomes" id="UP000595897">
    <property type="component" value="Chromosome"/>
</dbReference>
<keyword evidence="2" id="KW-0645">Protease</keyword>
<dbReference type="PANTHER" id="PTHR30471">
    <property type="entry name" value="DNA REPAIR PROTEIN RADC"/>
    <property type="match status" value="1"/>
</dbReference>
<dbReference type="CDD" id="cd08071">
    <property type="entry name" value="MPN_DUF2466"/>
    <property type="match status" value="1"/>
</dbReference>
<accession>A0A7R7IC65</accession>
<dbReference type="GO" id="GO:0008237">
    <property type="term" value="F:metallopeptidase activity"/>
    <property type="evidence" value="ECO:0007669"/>
    <property type="project" value="UniProtKB-KW"/>
</dbReference>
<sequence length="236" mass="26574">MKNIKYKEKFINGINKLTGIPIDTLTQYAEKNSICNIIEHPSIINPSPEQLETINLINEFIVSYNVLKAYEEQNRIKLATPEQSGAYFVPLLSGIKDKEKFMVAFLDNGSNVIHTSTIAEGTVSGINIYPRDIVKEALACDCSAIIIAHNHPGGTNHASNEDIKMTQKLCEIFEPLSIYVYDHIIVTGLSYISLSQQNLIQNKMEKRPNLNEMQLEALVKNALQSNVLEEEMEVYD</sequence>
<dbReference type="GO" id="GO:0046872">
    <property type="term" value="F:metal ion binding"/>
    <property type="evidence" value="ECO:0007669"/>
    <property type="project" value="UniProtKB-KW"/>
</dbReference>
<evidence type="ECO:0000313" key="8">
    <source>
        <dbReference type="EMBL" id="BCN29541.1"/>
    </source>
</evidence>